<gene>
    <name evidence="1" type="ORF">VFPBJ_10891</name>
</gene>
<name>A0A179FV29_PURLI</name>
<dbReference type="AlphaFoldDB" id="A0A179FV29"/>
<reference evidence="1 2" key="1">
    <citation type="submission" date="2016-01" db="EMBL/GenBank/DDBJ databases">
        <title>Biosynthesis of antibiotic leucinostatins and their inhibition on Phytophthora in bio-control Purpureocillium lilacinum.</title>
        <authorList>
            <person name="Wang G."/>
            <person name="Liu Z."/>
            <person name="Lin R."/>
            <person name="Li E."/>
            <person name="Mao Z."/>
            <person name="Ling J."/>
            <person name="Yin W."/>
            <person name="Xie B."/>
        </authorList>
    </citation>
    <scope>NUCLEOTIDE SEQUENCE [LARGE SCALE GENOMIC DNA]</scope>
    <source>
        <strain evidence="1">PLBJ-1</strain>
    </source>
</reference>
<proteinExistence type="predicted"/>
<dbReference type="Proteomes" id="UP000078240">
    <property type="component" value="Unassembled WGS sequence"/>
</dbReference>
<accession>A0A179FV29</accession>
<comment type="caution">
    <text evidence="1">The sequence shown here is derived from an EMBL/GenBank/DDBJ whole genome shotgun (WGS) entry which is preliminary data.</text>
</comment>
<evidence type="ECO:0000313" key="2">
    <source>
        <dbReference type="Proteomes" id="UP000078240"/>
    </source>
</evidence>
<dbReference type="EMBL" id="LSBH01000011">
    <property type="protein sequence ID" value="OAQ69516.1"/>
    <property type="molecule type" value="Genomic_DNA"/>
</dbReference>
<sequence length="130" mass="13924">MQPWPGSCRRGIVCCQLQRCLSVRGPAVLAVAVERAAALAATCLGLLDTLSLNRVLVPGPLPWLVGSAAARRKRYKTETVGEYLAGNCRYASSYRSVVSMSCPWGNVAGQPAIKRACVHTRPVVASSLQR</sequence>
<protein>
    <submittedName>
        <fullName evidence="1">Uncharacterized protein</fullName>
    </submittedName>
</protein>
<evidence type="ECO:0000313" key="1">
    <source>
        <dbReference type="EMBL" id="OAQ69516.1"/>
    </source>
</evidence>
<organism evidence="1 2">
    <name type="scientific">Purpureocillium lilacinum</name>
    <name type="common">Paecilomyces lilacinus</name>
    <dbReference type="NCBI Taxonomy" id="33203"/>
    <lineage>
        <taxon>Eukaryota</taxon>
        <taxon>Fungi</taxon>
        <taxon>Dikarya</taxon>
        <taxon>Ascomycota</taxon>
        <taxon>Pezizomycotina</taxon>
        <taxon>Sordariomycetes</taxon>
        <taxon>Hypocreomycetidae</taxon>
        <taxon>Hypocreales</taxon>
        <taxon>Ophiocordycipitaceae</taxon>
        <taxon>Purpureocillium</taxon>
    </lineage>
</organism>